<accession>A0ABD5BRB8</accession>
<feature type="domain" description="DNA methylase N-4/N-6" evidence="4">
    <location>
        <begin position="29"/>
        <end position="235"/>
    </location>
</feature>
<comment type="caution">
    <text evidence="5">The sequence shown here is derived from an EMBL/GenBank/DDBJ whole genome shotgun (WGS) entry which is preliminary data.</text>
</comment>
<comment type="similarity">
    <text evidence="3">Belongs to the N(4)/N(6)-methyltransferase family.</text>
</comment>
<dbReference type="PRINTS" id="PR00508">
    <property type="entry name" value="S21N4MTFRASE"/>
</dbReference>
<dbReference type="SUPFAM" id="SSF53335">
    <property type="entry name" value="S-adenosyl-L-methionine-dependent methyltransferases"/>
    <property type="match status" value="1"/>
</dbReference>
<dbReference type="AlphaFoldDB" id="A0ABD5BRB8"/>
<name>A0ABD5BRB8_SERMA</name>
<dbReference type="Proteomes" id="UP001234811">
    <property type="component" value="Unassembled WGS sequence"/>
</dbReference>
<dbReference type="EMBL" id="JAVIPQ010000459">
    <property type="protein sequence ID" value="MDQ9559119.1"/>
    <property type="molecule type" value="Genomic_DNA"/>
</dbReference>
<evidence type="ECO:0000256" key="2">
    <source>
        <dbReference type="ARBA" id="ARBA00022679"/>
    </source>
</evidence>
<dbReference type="GO" id="GO:0008168">
    <property type="term" value="F:methyltransferase activity"/>
    <property type="evidence" value="ECO:0007669"/>
    <property type="project" value="UniProtKB-KW"/>
</dbReference>
<dbReference type="EC" id="2.1.1.-" evidence="3"/>
<sequence>MTVQKEVIGNAVLYCGDSLELLRAGFTADALITDPPYSSGGINAGARRSTPQDKYIGTHGRQYANFYGDNRDARSWSLWMTLWLGQSMKTLNDGAYVMLFTDWRQLPATTDALQAGGYIWRGVVPWNKTASSRAPHTGYFRHQCEYVVWGSKGNLEKSLHGGPWPGLVTQRVIPKEKLHMTAKPLSLMQELVEPVIPGGTILDPFMGSGTTGVAAVTSGRRFIGVEMSNFYFDVACKRIEEAQQQI</sequence>
<evidence type="ECO:0000256" key="3">
    <source>
        <dbReference type="RuleBase" id="RU362026"/>
    </source>
</evidence>
<dbReference type="Gene3D" id="3.40.50.150">
    <property type="entry name" value="Vaccinia Virus protein VP39"/>
    <property type="match status" value="1"/>
</dbReference>
<dbReference type="InterPro" id="IPR002941">
    <property type="entry name" value="DNA_methylase_N4/N6"/>
</dbReference>
<gene>
    <name evidence="5" type="ORF">RF091_26870</name>
</gene>
<protein>
    <recommendedName>
        <fullName evidence="3">Methyltransferase</fullName>
        <ecNumber evidence="3">2.1.1.-</ecNumber>
    </recommendedName>
</protein>
<evidence type="ECO:0000256" key="1">
    <source>
        <dbReference type="ARBA" id="ARBA00022603"/>
    </source>
</evidence>
<dbReference type="PANTHER" id="PTHR13370">
    <property type="entry name" value="RNA METHYLASE-RELATED"/>
    <property type="match status" value="1"/>
</dbReference>
<evidence type="ECO:0000313" key="5">
    <source>
        <dbReference type="EMBL" id="MDQ9559119.1"/>
    </source>
</evidence>
<proteinExistence type="inferred from homology"/>
<dbReference type="PANTHER" id="PTHR13370:SF3">
    <property type="entry name" value="TRNA (GUANINE(10)-N2)-METHYLTRANSFERASE HOMOLOG"/>
    <property type="match status" value="1"/>
</dbReference>
<dbReference type="GO" id="GO:0032259">
    <property type="term" value="P:methylation"/>
    <property type="evidence" value="ECO:0007669"/>
    <property type="project" value="UniProtKB-KW"/>
</dbReference>
<evidence type="ECO:0000313" key="6">
    <source>
        <dbReference type="Proteomes" id="UP001234811"/>
    </source>
</evidence>
<dbReference type="Pfam" id="PF01555">
    <property type="entry name" value="N6_N4_Mtase"/>
    <property type="match status" value="1"/>
</dbReference>
<reference evidence="5 6" key="1">
    <citation type="submission" date="2023-07" db="EMBL/GenBank/DDBJ databases">
        <title>Pathogens genome sequencing project 196.</title>
        <authorList>
            <person name="Cao X."/>
        </authorList>
    </citation>
    <scope>NUCLEOTIDE SEQUENCE [LARGE SCALE GENOMIC DNA]</scope>
    <source>
        <strain evidence="5 6">SM41</strain>
    </source>
</reference>
<evidence type="ECO:0000259" key="4">
    <source>
        <dbReference type="Pfam" id="PF01555"/>
    </source>
</evidence>
<dbReference type="InterPro" id="IPR029063">
    <property type="entry name" value="SAM-dependent_MTases_sf"/>
</dbReference>
<dbReference type="RefSeq" id="WP_060437175.1">
    <property type="nucleotide sequence ID" value="NZ_CP053925.1"/>
</dbReference>
<organism evidence="5 6">
    <name type="scientific">Serratia marcescens</name>
    <dbReference type="NCBI Taxonomy" id="615"/>
    <lineage>
        <taxon>Bacteria</taxon>
        <taxon>Pseudomonadati</taxon>
        <taxon>Pseudomonadota</taxon>
        <taxon>Gammaproteobacteria</taxon>
        <taxon>Enterobacterales</taxon>
        <taxon>Yersiniaceae</taxon>
        <taxon>Serratia</taxon>
    </lineage>
</organism>
<keyword evidence="2" id="KW-0808">Transferase</keyword>
<dbReference type="InterPro" id="IPR001091">
    <property type="entry name" value="RM_Methyltransferase"/>
</dbReference>
<keyword evidence="1 5" id="KW-0489">Methyltransferase</keyword>